<dbReference type="AlphaFoldDB" id="A0ABD3GWQ3"/>
<evidence type="ECO:0000313" key="2">
    <source>
        <dbReference type="Proteomes" id="UP001633002"/>
    </source>
</evidence>
<accession>A0ABD3GWQ3</accession>
<gene>
    <name evidence="1" type="ORF">R1sor_001113</name>
</gene>
<reference evidence="1 2" key="1">
    <citation type="submission" date="2024-09" db="EMBL/GenBank/DDBJ databases">
        <title>Chromosome-scale assembly of Riccia sorocarpa.</title>
        <authorList>
            <person name="Paukszto L."/>
        </authorList>
    </citation>
    <scope>NUCLEOTIDE SEQUENCE [LARGE SCALE GENOMIC DNA]</scope>
    <source>
        <strain evidence="1">LP-2024</strain>
        <tissue evidence="1">Aerial parts of the thallus</tissue>
    </source>
</reference>
<organism evidence="1 2">
    <name type="scientific">Riccia sorocarpa</name>
    <dbReference type="NCBI Taxonomy" id="122646"/>
    <lineage>
        <taxon>Eukaryota</taxon>
        <taxon>Viridiplantae</taxon>
        <taxon>Streptophyta</taxon>
        <taxon>Embryophyta</taxon>
        <taxon>Marchantiophyta</taxon>
        <taxon>Marchantiopsida</taxon>
        <taxon>Marchantiidae</taxon>
        <taxon>Marchantiales</taxon>
        <taxon>Ricciaceae</taxon>
        <taxon>Riccia</taxon>
    </lineage>
</organism>
<dbReference type="Proteomes" id="UP001633002">
    <property type="component" value="Unassembled WGS sequence"/>
</dbReference>
<name>A0ABD3GWQ3_9MARC</name>
<evidence type="ECO:0000313" key="1">
    <source>
        <dbReference type="EMBL" id="KAL3683091.1"/>
    </source>
</evidence>
<sequence>MAAITSKAVHELVQQLDREAVATNKEEQEDLEDANCQAALLLDSLGIENWVHIFYTFTTKGEEQALAVIRQLHEDLPAMLENDTIEEGRAEKLATLIGKALSWTDLEKSTDPDPASVDNTQIDVSAQVRSNPLINFEFFSEEEKAEYSEYVDNFSTTQAEDNAARTDLVQRRNMAREFGN</sequence>
<dbReference type="EMBL" id="JBJQOH010000006">
    <property type="protein sequence ID" value="KAL3683091.1"/>
    <property type="molecule type" value="Genomic_DNA"/>
</dbReference>
<protein>
    <submittedName>
        <fullName evidence="1">Uncharacterized protein</fullName>
    </submittedName>
</protein>
<proteinExistence type="predicted"/>
<keyword evidence="2" id="KW-1185">Reference proteome</keyword>
<comment type="caution">
    <text evidence="1">The sequence shown here is derived from an EMBL/GenBank/DDBJ whole genome shotgun (WGS) entry which is preliminary data.</text>
</comment>